<dbReference type="Proteomes" id="UP000750502">
    <property type="component" value="Unassembled WGS sequence"/>
</dbReference>
<dbReference type="EMBL" id="JADFTT010000545">
    <property type="protein sequence ID" value="KAG5760428.1"/>
    <property type="molecule type" value="Genomic_DNA"/>
</dbReference>
<keyword evidence="3" id="KW-1185">Reference proteome</keyword>
<organism evidence="2 3">
    <name type="scientific">Fusarium xylarioides</name>
    <dbReference type="NCBI Taxonomy" id="221167"/>
    <lineage>
        <taxon>Eukaryota</taxon>
        <taxon>Fungi</taxon>
        <taxon>Dikarya</taxon>
        <taxon>Ascomycota</taxon>
        <taxon>Pezizomycotina</taxon>
        <taxon>Sordariomycetes</taxon>
        <taxon>Hypocreomycetidae</taxon>
        <taxon>Hypocreales</taxon>
        <taxon>Nectriaceae</taxon>
        <taxon>Fusarium</taxon>
        <taxon>Fusarium fujikuroi species complex</taxon>
    </lineage>
</organism>
<proteinExistence type="predicted"/>
<feature type="signal peptide" evidence="1">
    <location>
        <begin position="1"/>
        <end position="22"/>
    </location>
</feature>
<gene>
    <name evidence="2" type="ORF">H9Q72_011451</name>
</gene>
<reference evidence="2" key="2">
    <citation type="submission" date="2020-10" db="EMBL/GenBank/DDBJ databases">
        <authorList>
            <person name="Peck L.D."/>
            <person name="Nowell R.W."/>
            <person name="Flood J."/>
            <person name="Ryan M.J."/>
            <person name="Barraclough T.G."/>
        </authorList>
    </citation>
    <scope>NUCLEOTIDE SEQUENCE</scope>
    <source>
        <strain evidence="2">IMI 127659i</strain>
    </source>
</reference>
<feature type="chain" id="PRO_5040350110" evidence="1">
    <location>
        <begin position="23"/>
        <end position="153"/>
    </location>
</feature>
<reference evidence="2" key="1">
    <citation type="journal article" date="2020" name="bioRxiv">
        <title>Historical genomics reveals the evolutionary mechanisms behind multiple outbreaks of the host-specific coffee wilt pathogen Fusarium xylarioides.</title>
        <authorList>
            <person name="Peck D."/>
            <person name="Nowell R.W."/>
            <person name="Flood J."/>
            <person name="Ryan M.J."/>
            <person name="Barraclough T.G."/>
        </authorList>
    </citation>
    <scope>NUCLEOTIDE SEQUENCE</scope>
    <source>
        <strain evidence="2">IMI 127659i</strain>
    </source>
</reference>
<evidence type="ECO:0000256" key="1">
    <source>
        <dbReference type="SAM" id="SignalP"/>
    </source>
</evidence>
<dbReference type="OrthoDB" id="5105805at2759"/>
<protein>
    <submittedName>
        <fullName evidence="2">Uncharacterized protein</fullName>
    </submittedName>
</protein>
<accession>A0A9P7L1J1</accession>
<comment type="caution">
    <text evidence="2">The sequence shown here is derived from an EMBL/GenBank/DDBJ whole genome shotgun (WGS) entry which is preliminary data.</text>
</comment>
<evidence type="ECO:0000313" key="3">
    <source>
        <dbReference type="Proteomes" id="UP000750502"/>
    </source>
</evidence>
<keyword evidence="1" id="KW-0732">Signal</keyword>
<sequence length="153" mass="15818">MRFSLQSLAICLVSTQTRLALASPCKPVTTTTGLAATTMTTAAEEASTTIAITDDSTTTSARDSIITAVKLSEDNNTNAVIVEPTSTFEATTTTAAETTTTTEALEGSHMSAVFSDNTVKDTYIGQYGGTYSSPQPGGSTSVSSYLPLCSAYT</sequence>
<name>A0A9P7L1J1_9HYPO</name>
<dbReference type="AlphaFoldDB" id="A0A9P7L1J1"/>
<evidence type="ECO:0000313" key="2">
    <source>
        <dbReference type="EMBL" id="KAG5760428.1"/>
    </source>
</evidence>